<gene>
    <name evidence="1" type="ORF">METZ01_LOCUS485576</name>
</gene>
<proteinExistence type="predicted"/>
<name>A0A383CKK2_9ZZZZ</name>
<feature type="non-terminal residue" evidence="1">
    <location>
        <position position="25"/>
    </location>
</feature>
<reference evidence="1" key="1">
    <citation type="submission" date="2018-05" db="EMBL/GenBank/DDBJ databases">
        <authorList>
            <person name="Lanie J.A."/>
            <person name="Ng W.-L."/>
            <person name="Kazmierczak K.M."/>
            <person name="Andrzejewski T.M."/>
            <person name="Davidsen T.M."/>
            <person name="Wayne K.J."/>
            <person name="Tettelin H."/>
            <person name="Glass J.I."/>
            <person name="Rusch D."/>
            <person name="Podicherti R."/>
            <person name="Tsui H.-C.T."/>
            <person name="Winkler M.E."/>
        </authorList>
    </citation>
    <scope>NUCLEOTIDE SEQUENCE</scope>
</reference>
<evidence type="ECO:0000313" key="1">
    <source>
        <dbReference type="EMBL" id="SVE32722.1"/>
    </source>
</evidence>
<accession>A0A383CKK2</accession>
<sequence>MINKPAHIYSHFQGTAGAYFHSAMY</sequence>
<dbReference type="AlphaFoldDB" id="A0A383CKK2"/>
<organism evidence="1">
    <name type="scientific">marine metagenome</name>
    <dbReference type="NCBI Taxonomy" id="408172"/>
    <lineage>
        <taxon>unclassified sequences</taxon>
        <taxon>metagenomes</taxon>
        <taxon>ecological metagenomes</taxon>
    </lineage>
</organism>
<dbReference type="EMBL" id="UINC01209627">
    <property type="protein sequence ID" value="SVE32722.1"/>
    <property type="molecule type" value="Genomic_DNA"/>
</dbReference>
<protein>
    <submittedName>
        <fullName evidence="1">Uncharacterized protein</fullName>
    </submittedName>
</protein>